<dbReference type="PANTHER" id="PTHR42648:SF11">
    <property type="entry name" value="TRANSPOSON TY4-P GAG-POL POLYPROTEIN"/>
    <property type="match status" value="1"/>
</dbReference>
<dbReference type="InterPro" id="IPR039537">
    <property type="entry name" value="Retrotran_Ty1/copia-like"/>
</dbReference>
<evidence type="ECO:0000256" key="7">
    <source>
        <dbReference type="ARBA" id="ARBA00022842"/>
    </source>
</evidence>
<evidence type="ECO:0000256" key="9">
    <source>
        <dbReference type="ARBA" id="ARBA00022908"/>
    </source>
</evidence>
<evidence type="ECO:0000256" key="11">
    <source>
        <dbReference type="ARBA" id="ARBA00022932"/>
    </source>
</evidence>
<proteinExistence type="predicted"/>
<keyword evidence="11" id="KW-0239">DNA-directed DNA polymerase</keyword>
<keyword evidence="11" id="KW-0808">Transferase</keyword>
<dbReference type="GO" id="GO:0003887">
    <property type="term" value="F:DNA-directed DNA polymerase activity"/>
    <property type="evidence" value="ECO:0007669"/>
    <property type="project" value="UniProtKB-KW"/>
</dbReference>
<keyword evidence="1" id="KW-0815">Transposition</keyword>
<evidence type="ECO:0000256" key="5">
    <source>
        <dbReference type="ARBA" id="ARBA00022759"/>
    </source>
</evidence>
<comment type="catalytic activity">
    <reaction evidence="13">
        <text>DNA(n) + a 2'-deoxyribonucleoside 5'-triphosphate = DNA(n+1) + diphosphate</text>
        <dbReference type="Rhea" id="RHEA:22508"/>
        <dbReference type="Rhea" id="RHEA-COMP:17339"/>
        <dbReference type="Rhea" id="RHEA-COMP:17340"/>
        <dbReference type="ChEBI" id="CHEBI:33019"/>
        <dbReference type="ChEBI" id="CHEBI:61560"/>
        <dbReference type="ChEBI" id="CHEBI:173112"/>
        <dbReference type="EC" id="2.7.7.49"/>
    </reaction>
</comment>
<dbReference type="PANTHER" id="PTHR42648">
    <property type="entry name" value="TRANSPOSASE, PUTATIVE-RELATED"/>
    <property type="match status" value="1"/>
</dbReference>
<keyword evidence="7" id="KW-0460">Magnesium</keyword>
<name>A0A9Q3F020_9BASI</name>
<organism evidence="16 17">
    <name type="scientific">Austropuccinia psidii MF-1</name>
    <dbReference type="NCBI Taxonomy" id="1389203"/>
    <lineage>
        <taxon>Eukaryota</taxon>
        <taxon>Fungi</taxon>
        <taxon>Dikarya</taxon>
        <taxon>Basidiomycota</taxon>
        <taxon>Pucciniomycotina</taxon>
        <taxon>Pucciniomycetes</taxon>
        <taxon>Pucciniales</taxon>
        <taxon>Sphaerophragmiaceae</taxon>
        <taxon>Austropuccinia</taxon>
    </lineage>
</organism>
<reference evidence="16" key="1">
    <citation type="submission" date="2021-03" db="EMBL/GenBank/DDBJ databases">
        <title>Draft genome sequence of rust myrtle Austropuccinia psidii MF-1, a brazilian biotype.</title>
        <authorList>
            <person name="Quecine M.C."/>
            <person name="Pachon D.M.R."/>
            <person name="Bonatelli M.L."/>
            <person name="Correr F.H."/>
            <person name="Franceschini L.M."/>
            <person name="Leite T.F."/>
            <person name="Margarido G.R.A."/>
            <person name="Almeida C.A."/>
            <person name="Ferrarezi J.A."/>
            <person name="Labate C.A."/>
        </authorList>
    </citation>
    <scope>NUCLEOTIDE SEQUENCE</scope>
    <source>
        <strain evidence="16">MF-1</strain>
    </source>
</reference>
<dbReference type="GO" id="GO:0015074">
    <property type="term" value="P:DNA integration"/>
    <property type="evidence" value="ECO:0007669"/>
    <property type="project" value="UniProtKB-KW"/>
</dbReference>
<gene>
    <name evidence="16" type="ORF">O181_068817</name>
</gene>
<dbReference type="GO" id="GO:0005634">
    <property type="term" value="C:nucleus"/>
    <property type="evidence" value="ECO:0007669"/>
    <property type="project" value="UniProtKB-ARBA"/>
</dbReference>
<evidence type="ECO:0000256" key="1">
    <source>
        <dbReference type="ARBA" id="ARBA00022578"/>
    </source>
</evidence>
<evidence type="ECO:0000256" key="12">
    <source>
        <dbReference type="ARBA" id="ARBA00023172"/>
    </source>
</evidence>
<dbReference type="EMBL" id="AVOT02034868">
    <property type="protein sequence ID" value="MBW0529102.1"/>
    <property type="molecule type" value="Genomic_DNA"/>
</dbReference>
<dbReference type="GO" id="GO:0003964">
    <property type="term" value="F:RNA-directed DNA polymerase activity"/>
    <property type="evidence" value="ECO:0007669"/>
    <property type="project" value="UniProtKB-KW"/>
</dbReference>
<evidence type="ECO:0000256" key="3">
    <source>
        <dbReference type="ARBA" id="ARBA00022722"/>
    </source>
</evidence>
<dbReference type="GO" id="GO:0016787">
    <property type="term" value="F:hydrolase activity"/>
    <property type="evidence" value="ECO:0007669"/>
    <property type="project" value="UniProtKB-KW"/>
</dbReference>
<keyword evidence="8" id="KW-0694">RNA-binding</keyword>
<keyword evidence="5" id="KW-0255">Endonuclease</keyword>
<feature type="domain" description="Integrase catalytic" evidence="15">
    <location>
        <begin position="256"/>
        <end position="366"/>
    </location>
</feature>
<evidence type="ECO:0000256" key="2">
    <source>
        <dbReference type="ARBA" id="ARBA00022695"/>
    </source>
</evidence>
<dbReference type="InterPro" id="IPR001584">
    <property type="entry name" value="Integrase_cat-core"/>
</dbReference>
<keyword evidence="3" id="KW-0540">Nuclease</keyword>
<protein>
    <recommendedName>
        <fullName evidence="15">Integrase catalytic domain-containing protein</fullName>
    </recommendedName>
</protein>
<evidence type="ECO:0000313" key="16">
    <source>
        <dbReference type="EMBL" id="MBW0529102.1"/>
    </source>
</evidence>
<keyword evidence="9" id="KW-0229">DNA integration</keyword>
<evidence type="ECO:0000313" key="17">
    <source>
        <dbReference type="Proteomes" id="UP000765509"/>
    </source>
</evidence>
<dbReference type="GO" id="GO:0004519">
    <property type="term" value="F:endonuclease activity"/>
    <property type="evidence" value="ECO:0007669"/>
    <property type="project" value="UniProtKB-KW"/>
</dbReference>
<evidence type="ECO:0000259" key="15">
    <source>
        <dbReference type="PROSITE" id="PS50994"/>
    </source>
</evidence>
<dbReference type="OrthoDB" id="7691805at2759"/>
<evidence type="ECO:0000256" key="13">
    <source>
        <dbReference type="ARBA" id="ARBA00048173"/>
    </source>
</evidence>
<keyword evidence="10" id="KW-0695">RNA-directed DNA polymerase</keyword>
<keyword evidence="4" id="KW-0479">Metal-binding</keyword>
<dbReference type="GO" id="GO:0032196">
    <property type="term" value="P:transposition"/>
    <property type="evidence" value="ECO:0007669"/>
    <property type="project" value="UniProtKB-KW"/>
</dbReference>
<dbReference type="InterPro" id="IPR036397">
    <property type="entry name" value="RNaseH_sf"/>
</dbReference>
<dbReference type="Pfam" id="PF13976">
    <property type="entry name" value="gag_pre-integrs"/>
    <property type="match status" value="1"/>
</dbReference>
<keyword evidence="12" id="KW-0233">DNA recombination</keyword>
<dbReference type="Proteomes" id="UP000765509">
    <property type="component" value="Unassembled WGS sequence"/>
</dbReference>
<keyword evidence="2" id="KW-0548">Nucleotidyltransferase</keyword>
<dbReference type="PROSITE" id="PS50994">
    <property type="entry name" value="INTEGRASE"/>
    <property type="match status" value="1"/>
</dbReference>
<sequence>MKARFVEMGSEEPNIDLLHAKISGTDTFTGNSVCDSGLHRYHKLTKAIPLSVATKCAGRRSYVEGMGYLIFKGEDNKTVIINGVFYSPDAACTFMSPAALICAGASISTSNNDILIHDSSGLPVLRAHLCKSRLKWEMPPYYPKTLESPEMGICDSTNLSPRAPTGFVTLNKVAIFKTKLKSNETTQGNVTSSDKHNLTNLLHSMFGHIGNKRLKQLVRQHFGIDASKGIAHKGTTCQHCCVAKITRRSNLSSRGKVVEPMDVVTADLMGQFKEAVPYSGKYALTIRDIGSTYSECHILTKKSDATLILLWVSTTWETKTRKRIKTFRSNNGGEFCNSTLENWCNLRGTVHEKSLPYHHEQNGSIE</sequence>
<dbReference type="SUPFAM" id="SSF53098">
    <property type="entry name" value="Ribonuclease H-like"/>
    <property type="match status" value="1"/>
</dbReference>
<dbReference type="Gene3D" id="3.30.420.10">
    <property type="entry name" value="Ribonuclease H-like superfamily/Ribonuclease H"/>
    <property type="match status" value="1"/>
</dbReference>
<evidence type="ECO:0000256" key="8">
    <source>
        <dbReference type="ARBA" id="ARBA00022884"/>
    </source>
</evidence>
<evidence type="ECO:0000256" key="4">
    <source>
        <dbReference type="ARBA" id="ARBA00022723"/>
    </source>
</evidence>
<dbReference type="GO" id="GO:0003723">
    <property type="term" value="F:RNA binding"/>
    <property type="evidence" value="ECO:0007669"/>
    <property type="project" value="UniProtKB-KW"/>
</dbReference>
<evidence type="ECO:0000256" key="14">
    <source>
        <dbReference type="ARBA" id="ARBA00049244"/>
    </source>
</evidence>
<dbReference type="GO" id="GO:0006310">
    <property type="term" value="P:DNA recombination"/>
    <property type="evidence" value="ECO:0007669"/>
    <property type="project" value="UniProtKB-KW"/>
</dbReference>
<dbReference type="AlphaFoldDB" id="A0A9Q3F020"/>
<comment type="caution">
    <text evidence="16">The sequence shown here is derived from an EMBL/GenBank/DDBJ whole genome shotgun (WGS) entry which is preliminary data.</text>
</comment>
<comment type="catalytic activity">
    <reaction evidence="14">
        <text>DNA(n) + a 2'-deoxyribonucleoside 5'-triphosphate = DNA(n+1) + diphosphate</text>
        <dbReference type="Rhea" id="RHEA:22508"/>
        <dbReference type="Rhea" id="RHEA-COMP:17339"/>
        <dbReference type="Rhea" id="RHEA-COMP:17340"/>
        <dbReference type="ChEBI" id="CHEBI:33019"/>
        <dbReference type="ChEBI" id="CHEBI:61560"/>
        <dbReference type="ChEBI" id="CHEBI:173112"/>
        <dbReference type="EC" id="2.7.7.7"/>
    </reaction>
</comment>
<dbReference type="InterPro" id="IPR025724">
    <property type="entry name" value="GAG-pre-integrase_dom"/>
</dbReference>
<dbReference type="InterPro" id="IPR012337">
    <property type="entry name" value="RNaseH-like_sf"/>
</dbReference>
<dbReference type="GO" id="GO:0046872">
    <property type="term" value="F:metal ion binding"/>
    <property type="evidence" value="ECO:0007669"/>
    <property type="project" value="UniProtKB-KW"/>
</dbReference>
<keyword evidence="17" id="KW-1185">Reference proteome</keyword>
<accession>A0A9Q3F020</accession>
<evidence type="ECO:0000256" key="10">
    <source>
        <dbReference type="ARBA" id="ARBA00022918"/>
    </source>
</evidence>
<evidence type="ECO:0000256" key="6">
    <source>
        <dbReference type="ARBA" id="ARBA00022801"/>
    </source>
</evidence>
<keyword evidence="6" id="KW-0378">Hydrolase</keyword>